<feature type="compositionally biased region" description="Polar residues" evidence="1">
    <location>
        <begin position="371"/>
        <end position="388"/>
    </location>
</feature>
<feature type="chain" id="PRO_5035146051" evidence="2">
    <location>
        <begin position="16"/>
        <end position="427"/>
    </location>
</feature>
<dbReference type="EMBL" id="CAJSTJ010000129">
    <property type="protein sequence ID" value="CAG7559448.1"/>
    <property type="molecule type" value="Genomic_DNA"/>
</dbReference>
<sequence length="427" mass="43016">MRSYALLGFILPTFALVAYQPCLTTTALPLITVVGGPDGYRSEYTRTYQEFCSSGLTKKTYTITETCSSIDCHAAPIETAPPPGFTHAVVKCSACGGQGTQVATLTFPTESIEAYSSCGYIVEPLDAAQATQAWVDQVNGPADVETSYVSSDQGSNTGTGSFAPGSSEQNGSQPQVPSSQGTHQDQQHNGSLGDTGSEHAATEYTGSTDGNGVSNDQIVDHTGGSSGAQDWRSGQTGNGSGSEGSGAGTIPQHGPSSPSSAQDGTESNDQGSNVPVGSDANSDTGSDASSSASAGDASTRHPESSADGAPVTPPTDAPEGGSSSSDAESVDGEPKNKSNPDSPADTTSSDGTDESSGDAPASAVVSPPSPQNSIPSEDNSSPQASSDTTDADRYNVPQTVGAAGSNKVNVFTCTLTSAVSILVIWLL</sequence>
<feature type="compositionally biased region" description="Polar residues" evidence="1">
    <location>
        <begin position="147"/>
        <end position="194"/>
    </location>
</feature>
<feature type="compositionally biased region" description="Gly residues" evidence="1">
    <location>
        <begin position="236"/>
        <end position="247"/>
    </location>
</feature>
<evidence type="ECO:0000313" key="4">
    <source>
        <dbReference type="Proteomes" id="UP000693738"/>
    </source>
</evidence>
<reference evidence="3" key="1">
    <citation type="submission" date="2021-05" db="EMBL/GenBank/DDBJ databases">
        <authorList>
            <person name="Khan N."/>
        </authorList>
    </citation>
    <scope>NUCLEOTIDE SEQUENCE</scope>
</reference>
<feature type="compositionally biased region" description="Polar residues" evidence="1">
    <location>
        <begin position="204"/>
        <end position="217"/>
    </location>
</feature>
<feature type="signal peptide" evidence="2">
    <location>
        <begin position="1"/>
        <end position="15"/>
    </location>
</feature>
<comment type="caution">
    <text evidence="3">The sequence shown here is derived from an EMBL/GenBank/DDBJ whole genome shotgun (WGS) entry which is preliminary data.</text>
</comment>
<evidence type="ECO:0000256" key="2">
    <source>
        <dbReference type="SAM" id="SignalP"/>
    </source>
</evidence>
<keyword evidence="2" id="KW-0732">Signal</keyword>
<gene>
    <name evidence="3" type="ORF">FEQUK3_LOCUS5142</name>
</gene>
<dbReference type="AlphaFoldDB" id="A0A8J2NCM9"/>
<feature type="compositionally biased region" description="Low complexity" evidence="1">
    <location>
        <begin position="357"/>
        <end position="366"/>
    </location>
</feature>
<evidence type="ECO:0000313" key="3">
    <source>
        <dbReference type="EMBL" id="CAG7559448.1"/>
    </source>
</evidence>
<name>A0A8J2NCM9_FUSEQ</name>
<feature type="compositionally biased region" description="Low complexity" evidence="1">
    <location>
        <begin position="277"/>
        <end position="297"/>
    </location>
</feature>
<protein>
    <submittedName>
        <fullName evidence="3">Uncharacterized protein</fullName>
    </submittedName>
</protein>
<evidence type="ECO:0000256" key="1">
    <source>
        <dbReference type="SAM" id="MobiDB-lite"/>
    </source>
</evidence>
<proteinExistence type="predicted"/>
<accession>A0A8J2NCM9</accession>
<feature type="region of interest" description="Disordered" evidence="1">
    <location>
        <begin position="144"/>
        <end position="400"/>
    </location>
</feature>
<dbReference type="Proteomes" id="UP000693738">
    <property type="component" value="Unassembled WGS sequence"/>
</dbReference>
<organism evidence="3 4">
    <name type="scientific">Fusarium equiseti</name>
    <name type="common">Fusarium scirpi</name>
    <dbReference type="NCBI Taxonomy" id="61235"/>
    <lineage>
        <taxon>Eukaryota</taxon>
        <taxon>Fungi</taxon>
        <taxon>Dikarya</taxon>
        <taxon>Ascomycota</taxon>
        <taxon>Pezizomycotina</taxon>
        <taxon>Sordariomycetes</taxon>
        <taxon>Hypocreomycetidae</taxon>
        <taxon>Hypocreales</taxon>
        <taxon>Nectriaceae</taxon>
        <taxon>Fusarium</taxon>
        <taxon>Fusarium incarnatum-equiseti species complex</taxon>
    </lineage>
</organism>
<feature type="compositionally biased region" description="Polar residues" evidence="1">
    <location>
        <begin position="254"/>
        <end position="275"/>
    </location>
</feature>